<dbReference type="GO" id="GO:0004984">
    <property type="term" value="F:olfactory receptor activity"/>
    <property type="evidence" value="ECO:0007669"/>
    <property type="project" value="InterPro"/>
</dbReference>
<dbReference type="InterPro" id="IPR004117">
    <property type="entry name" value="7tm6_olfct_rcpt"/>
</dbReference>
<keyword evidence="3 10" id="KW-0716">Sensory transduction</keyword>
<dbReference type="GO" id="GO:0005549">
    <property type="term" value="F:odorant binding"/>
    <property type="evidence" value="ECO:0007669"/>
    <property type="project" value="InterPro"/>
</dbReference>
<sequence length="383" mass="44268">MTNTIKECFSLTIITLRFVGLYPDNNEPLVRKIWAYTLYFLEVLLTILTLVNLILEDNLDTMVMNQMVIFLTETGSSCFKLLPFLINGHEIKHCINYFGHRRFAPKHPQAKKIMDDCIRVCKRNIRIFFGVVGIAAFFFNTFPLIREKYTLQVNIWVPYELSRDIVFIPTYICVLIVSLHIVFVGEMIGPLIGSMAYLVTAQVKILKYNLRNLAKFSKKNCSDSGMVTFESVSEILKECISYHNDILFFVEEYQSCFSFCVFCQIAGNMLTMCFSCIGLTLVSFTNTDAIIYVMAYGILSFEIFFYCHYGTLLFEENETLIQDVCLASWYKYDTKIRKVLLIIMERSKTPLVLSAGKVVDLTYRTFMTVLKTSYSLIAVMNNY</sequence>
<comment type="similarity">
    <text evidence="10">Belongs to the insect chemoreceptor superfamily. Heteromeric odorant receptor channel (TC 1.A.69) family.</text>
</comment>
<dbReference type="AlphaFoldDB" id="A0AA38IMM6"/>
<comment type="caution">
    <text evidence="11">The sequence shown here is derived from an EMBL/GenBank/DDBJ whole genome shotgun (WGS) entry which is preliminary data.</text>
</comment>
<evidence type="ECO:0000256" key="5">
    <source>
        <dbReference type="ARBA" id="ARBA00022725"/>
    </source>
</evidence>
<evidence type="ECO:0000256" key="10">
    <source>
        <dbReference type="RuleBase" id="RU351113"/>
    </source>
</evidence>
<keyword evidence="5 10" id="KW-0552">Olfaction</keyword>
<feature type="transmembrane region" description="Helical" evidence="10">
    <location>
        <begin position="256"/>
        <end position="283"/>
    </location>
</feature>
<evidence type="ECO:0000256" key="1">
    <source>
        <dbReference type="ARBA" id="ARBA00004651"/>
    </source>
</evidence>
<name>A0AA38IMM6_9CUCU</name>
<feature type="transmembrane region" description="Helical" evidence="10">
    <location>
        <begin position="127"/>
        <end position="145"/>
    </location>
</feature>
<dbReference type="Pfam" id="PF02949">
    <property type="entry name" value="7tm_6"/>
    <property type="match status" value="1"/>
</dbReference>
<evidence type="ECO:0000256" key="4">
    <source>
        <dbReference type="ARBA" id="ARBA00022692"/>
    </source>
</evidence>
<keyword evidence="8 10" id="KW-0675">Receptor</keyword>
<comment type="subcellular location">
    <subcellularLocation>
        <location evidence="1 10">Cell membrane</location>
        <topology evidence="1 10">Multi-pass membrane protein</topology>
    </subcellularLocation>
</comment>
<keyword evidence="9 10" id="KW-0807">Transducer</keyword>
<reference evidence="11" key="1">
    <citation type="journal article" date="2023" name="G3 (Bethesda)">
        <title>Whole genome assemblies of Zophobas morio and Tenebrio molitor.</title>
        <authorList>
            <person name="Kaur S."/>
            <person name="Stinson S.A."/>
            <person name="diCenzo G.C."/>
        </authorList>
    </citation>
    <scope>NUCLEOTIDE SEQUENCE</scope>
    <source>
        <strain evidence="11">QUZm001</strain>
    </source>
</reference>
<dbReference type="GO" id="GO:0005886">
    <property type="term" value="C:plasma membrane"/>
    <property type="evidence" value="ECO:0007669"/>
    <property type="project" value="UniProtKB-SubCell"/>
</dbReference>
<proteinExistence type="inferred from homology"/>
<organism evidence="11 12">
    <name type="scientific">Zophobas morio</name>
    <dbReference type="NCBI Taxonomy" id="2755281"/>
    <lineage>
        <taxon>Eukaryota</taxon>
        <taxon>Metazoa</taxon>
        <taxon>Ecdysozoa</taxon>
        <taxon>Arthropoda</taxon>
        <taxon>Hexapoda</taxon>
        <taxon>Insecta</taxon>
        <taxon>Pterygota</taxon>
        <taxon>Neoptera</taxon>
        <taxon>Endopterygota</taxon>
        <taxon>Coleoptera</taxon>
        <taxon>Polyphaga</taxon>
        <taxon>Cucujiformia</taxon>
        <taxon>Tenebrionidae</taxon>
        <taxon>Zophobas</taxon>
    </lineage>
</organism>
<dbReference type="GO" id="GO:0007165">
    <property type="term" value="P:signal transduction"/>
    <property type="evidence" value="ECO:0007669"/>
    <property type="project" value="UniProtKB-KW"/>
</dbReference>
<accession>A0AA38IMM6</accession>
<dbReference type="EMBL" id="JALNTZ010000004">
    <property type="protein sequence ID" value="KAJ3656667.1"/>
    <property type="molecule type" value="Genomic_DNA"/>
</dbReference>
<feature type="transmembrane region" description="Helical" evidence="10">
    <location>
        <begin position="289"/>
        <end position="307"/>
    </location>
</feature>
<keyword evidence="12" id="KW-1185">Reference proteome</keyword>
<dbReference type="Proteomes" id="UP001168821">
    <property type="component" value="Unassembled WGS sequence"/>
</dbReference>
<gene>
    <name evidence="11" type="ORF">Zmor_015723</name>
</gene>
<keyword evidence="2" id="KW-1003">Cell membrane</keyword>
<evidence type="ECO:0000256" key="8">
    <source>
        <dbReference type="ARBA" id="ARBA00023170"/>
    </source>
</evidence>
<dbReference type="PANTHER" id="PTHR21137:SF35">
    <property type="entry name" value="ODORANT RECEPTOR 19A-RELATED"/>
    <property type="match status" value="1"/>
</dbReference>
<evidence type="ECO:0000256" key="9">
    <source>
        <dbReference type="ARBA" id="ARBA00023224"/>
    </source>
</evidence>
<comment type="caution">
    <text evidence="10">Lacks conserved residue(s) required for the propagation of feature annotation.</text>
</comment>
<evidence type="ECO:0000256" key="2">
    <source>
        <dbReference type="ARBA" id="ARBA00022475"/>
    </source>
</evidence>
<keyword evidence="7 10" id="KW-0472">Membrane</keyword>
<keyword evidence="6 10" id="KW-1133">Transmembrane helix</keyword>
<evidence type="ECO:0000313" key="11">
    <source>
        <dbReference type="EMBL" id="KAJ3656667.1"/>
    </source>
</evidence>
<feature type="transmembrane region" description="Helical" evidence="10">
    <location>
        <begin position="165"/>
        <end position="185"/>
    </location>
</feature>
<evidence type="ECO:0000256" key="7">
    <source>
        <dbReference type="ARBA" id="ARBA00023136"/>
    </source>
</evidence>
<keyword evidence="4 10" id="KW-0812">Transmembrane</keyword>
<dbReference type="PANTHER" id="PTHR21137">
    <property type="entry name" value="ODORANT RECEPTOR"/>
    <property type="match status" value="1"/>
</dbReference>
<protein>
    <recommendedName>
        <fullName evidence="10">Odorant receptor</fullName>
    </recommendedName>
</protein>
<evidence type="ECO:0000256" key="3">
    <source>
        <dbReference type="ARBA" id="ARBA00022606"/>
    </source>
</evidence>
<evidence type="ECO:0000313" key="12">
    <source>
        <dbReference type="Proteomes" id="UP001168821"/>
    </source>
</evidence>
<feature type="transmembrane region" description="Helical" evidence="10">
    <location>
        <begin position="33"/>
        <end position="55"/>
    </location>
</feature>
<evidence type="ECO:0000256" key="6">
    <source>
        <dbReference type="ARBA" id="ARBA00022989"/>
    </source>
</evidence>